<dbReference type="PANTHER" id="PTHR43633">
    <property type="entry name" value="ALCOHOL DEHYDROGENASE YQHD"/>
    <property type="match status" value="1"/>
</dbReference>
<accession>A0ABT3E4Q7</accession>
<gene>
    <name evidence="4" type="ORF">OIT44_04575</name>
</gene>
<dbReference type="Gene3D" id="1.20.1090.10">
    <property type="entry name" value="Dehydroquinate synthase-like - alpha domain"/>
    <property type="match status" value="1"/>
</dbReference>
<dbReference type="InterPro" id="IPR044731">
    <property type="entry name" value="BDH-like"/>
</dbReference>
<organism evidence="4 5">
    <name type="scientific">Weissella ceti</name>
    <dbReference type="NCBI Taxonomy" id="759620"/>
    <lineage>
        <taxon>Bacteria</taxon>
        <taxon>Bacillati</taxon>
        <taxon>Bacillota</taxon>
        <taxon>Bacilli</taxon>
        <taxon>Lactobacillales</taxon>
        <taxon>Lactobacillaceae</taxon>
        <taxon>Weissella</taxon>
    </lineage>
</organism>
<feature type="domain" description="Alcohol dehydrogenase iron-type/glycerol dehydrogenase GldA" evidence="2">
    <location>
        <begin position="10"/>
        <end position="176"/>
    </location>
</feature>
<dbReference type="Pfam" id="PF00465">
    <property type="entry name" value="Fe-ADH"/>
    <property type="match status" value="1"/>
</dbReference>
<evidence type="ECO:0000313" key="5">
    <source>
        <dbReference type="Proteomes" id="UP001526225"/>
    </source>
</evidence>
<keyword evidence="1" id="KW-0560">Oxidoreductase</keyword>
<dbReference type="PROSITE" id="PS00060">
    <property type="entry name" value="ADH_IRON_2"/>
    <property type="match status" value="1"/>
</dbReference>
<dbReference type="SUPFAM" id="SSF56796">
    <property type="entry name" value="Dehydroquinate synthase-like"/>
    <property type="match status" value="1"/>
</dbReference>
<feature type="domain" description="Fe-containing alcohol dehydrogenase-like C-terminal" evidence="3">
    <location>
        <begin position="190"/>
        <end position="388"/>
    </location>
</feature>
<dbReference type="Pfam" id="PF25137">
    <property type="entry name" value="ADH_Fe_C"/>
    <property type="match status" value="1"/>
</dbReference>
<proteinExistence type="predicted"/>
<dbReference type="PANTHER" id="PTHR43633:SF1">
    <property type="entry name" value="ALCOHOL DEHYDROGENASE YQHD"/>
    <property type="match status" value="1"/>
</dbReference>
<dbReference type="InterPro" id="IPR056798">
    <property type="entry name" value="ADH_Fe_C"/>
</dbReference>
<reference evidence="4 5" key="1">
    <citation type="submission" date="2022-10" db="EMBL/GenBank/DDBJ databases">
        <title>Weissella fermenti sp. nov., isolated from fermented cabbage.</title>
        <authorList>
            <person name="Lee J.K."/>
            <person name="Baek J.H."/>
            <person name="Choi D.G."/>
            <person name="Kim J.M."/>
            <person name="Jeon C.O."/>
        </authorList>
    </citation>
    <scope>NUCLEOTIDE SEQUENCE [LARGE SCALE GENOMIC DNA]</scope>
    <source>
        <strain evidence="4 5">KACC 18534</strain>
    </source>
</reference>
<dbReference type="InterPro" id="IPR001670">
    <property type="entry name" value="ADH_Fe/GldA"/>
</dbReference>
<dbReference type="InterPro" id="IPR018211">
    <property type="entry name" value="ADH_Fe_CS"/>
</dbReference>
<dbReference type="Gene3D" id="3.40.50.1970">
    <property type="match status" value="1"/>
</dbReference>
<dbReference type="EMBL" id="JAOZFE010000004">
    <property type="protein sequence ID" value="MCW0953350.1"/>
    <property type="molecule type" value="Genomic_DNA"/>
</dbReference>
<dbReference type="RefSeq" id="WP_213408867.1">
    <property type="nucleotide sequence ID" value="NZ_CP074441.1"/>
</dbReference>
<protein>
    <submittedName>
        <fullName evidence="4">Iron-containing alcohol dehydrogenase</fullName>
    </submittedName>
</protein>
<name>A0ABT3E4Q7_9LACO</name>
<sequence>MNEFTYGNSTEIRFGEERFWNELAEVLAQFGPRVLFVYGGGSIKTSGVYDQIMAQLEGFEVTELAGVEPNPKIDSVRKGQALAQSEDVDVILAVGGGSVIDASKVIASAKYYIGDAWDLVLDSELRFEIDQVPVVDILTLAATGTEMNTGSVISNPETHQKLATFGPNTPAVSFEDPSLTYSVSAYQTSAGAMDIMSHLLEQYFDKALATDVQDGMIEGMLRSVIKWGPIAVAEPKNYDARANLMWGSTQALNGLVGTGKDDEWSVHPIEHELSAYYDITHAVGLGILTPHWMKMVLNDDTAPKFARYAQQVWGVTGDDDYTMAIEGIKKTAEWIKQMNIPATLPEVGITSDVHFKAIAEAAVENGNLSMAFMPMDAEMVEDLYRDAMEPLHLT</sequence>
<evidence type="ECO:0000259" key="3">
    <source>
        <dbReference type="Pfam" id="PF25137"/>
    </source>
</evidence>
<evidence type="ECO:0000313" key="4">
    <source>
        <dbReference type="EMBL" id="MCW0953350.1"/>
    </source>
</evidence>
<evidence type="ECO:0000259" key="2">
    <source>
        <dbReference type="Pfam" id="PF00465"/>
    </source>
</evidence>
<dbReference type="Proteomes" id="UP001526225">
    <property type="component" value="Unassembled WGS sequence"/>
</dbReference>
<evidence type="ECO:0000256" key="1">
    <source>
        <dbReference type="ARBA" id="ARBA00023002"/>
    </source>
</evidence>
<keyword evidence="5" id="KW-1185">Reference proteome</keyword>
<comment type="caution">
    <text evidence="4">The sequence shown here is derived from an EMBL/GenBank/DDBJ whole genome shotgun (WGS) entry which is preliminary data.</text>
</comment>
<dbReference type="CDD" id="cd08187">
    <property type="entry name" value="BDH"/>
    <property type="match status" value="1"/>
</dbReference>